<dbReference type="PANTHER" id="PTHR24388:SF38">
    <property type="entry name" value="PROTEIN SNAIL"/>
    <property type="match status" value="1"/>
</dbReference>
<feature type="domain" description="C2H2-type" evidence="10">
    <location>
        <begin position="307"/>
        <end position="328"/>
    </location>
</feature>
<dbReference type="CTD" id="36379330"/>
<evidence type="ECO:0000256" key="6">
    <source>
        <dbReference type="ARBA" id="ARBA00023125"/>
    </source>
</evidence>
<dbReference type="GeneID" id="36379330"/>
<keyword evidence="3" id="KW-0677">Repeat</keyword>
<reference evidence="11 12" key="1">
    <citation type="submission" date="2014-09" db="EMBL/GenBank/DDBJ databases">
        <authorList>
            <person name="Martin A.A."/>
        </authorList>
    </citation>
    <scope>NUCLEOTIDE SEQUENCE</scope>
    <source>
        <strain evidence="12">ED321</strain>
        <strain evidence="11">ED321 Heterogonic</strain>
    </source>
</reference>
<evidence type="ECO:0000256" key="4">
    <source>
        <dbReference type="ARBA" id="ARBA00022771"/>
    </source>
</evidence>
<proteinExistence type="inferred from homology"/>
<evidence type="ECO:0000313" key="11">
    <source>
        <dbReference type="EMBL" id="CEF66965.1"/>
    </source>
</evidence>
<dbReference type="InterPro" id="IPR050527">
    <property type="entry name" value="Snail/Krueppel_Znf"/>
</dbReference>
<evidence type="ECO:0000256" key="1">
    <source>
        <dbReference type="ARBA" id="ARBA00004123"/>
    </source>
</evidence>
<evidence type="ECO:0000256" key="3">
    <source>
        <dbReference type="ARBA" id="ARBA00022737"/>
    </source>
</evidence>
<evidence type="ECO:0000259" key="10">
    <source>
        <dbReference type="PROSITE" id="PS50157"/>
    </source>
</evidence>
<dbReference type="SMART" id="SM00355">
    <property type="entry name" value="ZnF_C2H2"/>
    <property type="match status" value="5"/>
</dbReference>
<evidence type="ECO:0000313" key="12">
    <source>
        <dbReference type="Proteomes" id="UP000035682"/>
    </source>
</evidence>
<keyword evidence="5" id="KW-0862">Zinc</keyword>
<dbReference type="FunFam" id="3.30.160.60:FF:000043">
    <property type="entry name" value="Scratch family zinc finger 2"/>
    <property type="match status" value="1"/>
</dbReference>
<protein>
    <submittedName>
        <fullName evidence="11">Zinc finger, C2H2 domain and Zinc finger C2H2-type/integrase DNA-binding domain and Zinc finger, C2H2-like domain-containing protein</fullName>
    </submittedName>
</protein>
<keyword evidence="2" id="KW-0479">Metal-binding</keyword>
<dbReference type="RefSeq" id="XP_024506165.1">
    <property type="nucleotide sequence ID" value="XM_024652605.1"/>
</dbReference>
<dbReference type="WBParaSite" id="SRAE_2000163100.1">
    <property type="protein sequence ID" value="SRAE_2000163100.1"/>
    <property type="gene ID" value="WBGene00261836"/>
</dbReference>
<dbReference type="eggNOG" id="KOG2462">
    <property type="taxonomic scope" value="Eukaryota"/>
</dbReference>
<dbReference type="FunFam" id="3.30.160.60:FF:001465">
    <property type="entry name" value="Zinc finger protein 560"/>
    <property type="match status" value="1"/>
</dbReference>
<dbReference type="WormBase" id="SRAE_2000163100">
    <property type="protein sequence ID" value="SRP05268"/>
    <property type="gene ID" value="WBGene00261836"/>
</dbReference>
<dbReference type="InterPro" id="IPR013087">
    <property type="entry name" value="Znf_C2H2_type"/>
</dbReference>
<keyword evidence="7" id="KW-0539">Nucleus</keyword>
<keyword evidence="4 9" id="KW-0863">Zinc-finger</keyword>
<dbReference type="Gene3D" id="3.30.160.60">
    <property type="entry name" value="Classic Zinc Finger"/>
    <property type="match status" value="4"/>
</dbReference>
<comment type="subcellular location">
    <subcellularLocation>
        <location evidence="1">Nucleus</location>
    </subcellularLocation>
</comment>
<evidence type="ECO:0000313" key="14">
    <source>
        <dbReference type="WormBase" id="SRAE_2000163100"/>
    </source>
</evidence>
<evidence type="ECO:0000256" key="9">
    <source>
        <dbReference type="PROSITE-ProRule" id="PRU00042"/>
    </source>
</evidence>
<dbReference type="Pfam" id="PF00096">
    <property type="entry name" value="zf-C2H2"/>
    <property type="match status" value="5"/>
</dbReference>
<dbReference type="AlphaFoldDB" id="A0A090LHH8"/>
<dbReference type="FunFam" id="3.30.160.60:FF:000446">
    <property type="entry name" value="Zinc finger protein"/>
    <property type="match status" value="1"/>
</dbReference>
<evidence type="ECO:0000256" key="7">
    <source>
        <dbReference type="ARBA" id="ARBA00023242"/>
    </source>
</evidence>
<dbReference type="GO" id="GO:0005634">
    <property type="term" value="C:nucleus"/>
    <property type="evidence" value="ECO:0007669"/>
    <property type="project" value="UniProtKB-SubCell"/>
</dbReference>
<name>A0A090LHH8_STRRB</name>
<keyword evidence="12" id="KW-1185">Reference proteome</keyword>
<sequence length="340" mass="38265">MNNLQPLMNEVLANFAANINCVNSTNIHSSTPNNTIFPTALQMLNHTNITLPSLYSLQLYLLSNQINLESLFQLPGEKQLSPKINSPTFHCNSFIKQEVTDKSKEISNNNNNNNNNNNFSIRNILSPNIKNVSSTNNSSKLQLTNNECQVVENNETIGYTMDALLMTDGRSKKKKYQSNSPDSIVSQPSTSSKHVCNECGKSYATSSNLSRHKQTHRSLDSEHAKKCPHCDRVYVSMPALSMHLLTHKAQHKCTVCDKVFSRPWLLQGHMRAHTGQKPFGCAHCGKKFSDRSNLRAHIITHTGIKKHKCDSCGKMFALKSYLNKHKELVCPKIKKEREAL</sequence>
<comment type="similarity">
    <text evidence="8">Belongs to the snail C2H2-type zinc-finger protein family.</text>
</comment>
<feature type="domain" description="C2H2-type" evidence="10">
    <location>
        <begin position="225"/>
        <end position="252"/>
    </location>
</feature>
<gene>
    <name evidence="11 13 14" type="ORF">SRAE_2000163100</name>
</gene>
<dbReference type="OrthoDB" id="5428132at2759"/>
<accession>A0A090LHH8</accession>
<dbReference type="STRING" id="34506.A0A090LHH8"/>
<dbReference type="GO" id="GO:0000981">
    <property type="term" value="F:DNA-binding transcription factor activity, RNA polymerase II-specific"/>
    <property type="evidence" value="ECO:0007669"/>
    <property type="project" value="TreeGrafter"/>
</dbReference>
<dbReference type="GO" id="GO:0000122">
    <property type="term" value="P:negative regulation of transcription by RNA polymerase II"/>
    <property type="evidence" value="ECO:0007669"/>
    <property type="project" value="UniProtKB-ARBA"/>
</dbReference>
<evidence type="ECO:0000256" key="8">
    <source>
        <dbReference type="ARBA" id="ARBA00037948"/>
    </source>
</evidence>
<evidence type="ECO:0000256" key="2">
    <source>
        <dbReference type="ARBA" id="ARBA00022723"/>
    </source>
</evidence>
<dbReference type="PROSITE" id="PS00028">
    <property type="entry name" value="ZINC_FINGER_C2H2_1"/>
    <property type="match status" value="4"/>
</dbReference>
<feature type="domain" description="C2H2-type" evidence="10">
    <location>
        <begin position="194"/>
        <end position="221"/>
    </location>
</feature>
<dbReference type="EMBL" id="LN609529">
    <property type="protein sequence ID" value="CEF66965.1"/>
    <property type="molecule type" value="Genomic_DNA"/>
</dbReference>
<reference evidence="13" key="2">
    <citation type="submission" date="2020-12" db="UniProtKB">
        <authorList>
            <consortium name="WormBaseParasite"/>
        </authorList>
    </citation>
    <scope>IDENTIFICATION</scope>
</reference>
<organism evidence="11">
    <name type="scientific">Strongyloides ratti</name>
    <name type="common">Parasitic roundworm</name>
    <dbReference type="NCBI Taxonomy" id="34506"/>
    <lineage>
        <taxon>Eukaryota</taxon>
        <taxon>Metazoa</taxon>
        <taxon>Ecdysozoa</taxon>
        <taxon>Nematoda</taxon>
        <taxon>Chromadorea</taxon>
        <taxon>Rhabditida</taxon>
        <taxon>Tylenchina</taxon>
        <taxon>Panagrolaimomorpha</taxon>
        <taxon>Strongyloidoidea</taxon>
        <taxon>Strongyloididae</taxon>
        <taxon>Strongyloides</taxon>
    </lineage>
</organism>
<keyword evidence="6 11" id="KW-0238">DNA-binding</keyword>
<dbReference type="Proteomes" id="UP000035682">
    <property type="component" value="Unplaced"/>
</dbReference>
<dbReference type="OMA" id="FAANINC"/>
<dbReference type="SUPFAM" id="SSF57667">
    <property type="entry name" value="beta-beta-alpha zinc fingers"/>
    <property type="match status" value="3"/>
</dbReference>
<evidence type="ECO:0000313" key="13">
    <source>
        <dbReference type="WBParaSite" id="SRAE_2000163100.1"/>
    </source>
</evidence>
<dbReference type="GO" id="GO:0000978">
    <property type="term" value="F:RNA polymerase II cis-regulatory region sequence-specific DNA binding"/>
    <property type="evidence" value="ECO:0007669"/>
    <property type="project" value="TreeGrafter"/>
</dbReference>
<feature type="domain" description="C2H2-type" evidence="10">
    <location>
        <begin position="251"/>
        <end position="278"/>
    </location>
</feature>
<feature type="domain" description="C2H2-type" evidence="10">
    <location>
        <begin position="279"/>
        <end position="306"/>
    </location>
</feature>
<evidence type="ECO:0000256" key="5">
    <source>
        <dbReference type="ARBA" id="ARBA00022833"/>
    </source>
</evidence>
<dbReference type="PROSITE" id="PS50157">
    <property type="entry name" value="ZINC_FINGER_C2H2_2"/>
    <property type="match status" value="5"/>
</dbReference>
<dbReference type="InterPro" id="IPR036236">
    <property type="entry name" value="Znf_C2H2_sf"/>
</dbReference>
<dbReference type="GO" id="GO:0008270">
    <property type="term" value="F:zinc ion binding"/>
    <property type="evidence" value="ECO:0007669"/>
    <property type="project" value="UniProtKB-KW"/>
</dbReference>
<dbReference type="PANTHER" id="PTHR24388">
    <property type="entry name" value="ZINC FINGER PROTEIN"/>
    <property type="match status" value="1"/>
</dbReference>